<name>A0A7J9HT15_9ROSI</name>
<evidence type="ECO:0000313" key="2">
    <source>
        <dbReference type="Proteomes" id="UP000593560"/>
    </source>
</evidence>
<dbReference type="EMBL" id="JABFAD010000011">
    <property type="protein sequence ID" value="MBA0813000.1"/>
    <property type="molecule type" value="Genomic_DNA"/>
</dbReference>
<accession>A0A7J9HT15</accession>
<gene>
    <name evidence="1" type="ORF">Gohar_026896</name>
</gene>
<proteinExistence type="predicted"/>
<comment type="caution">
    <text evidence="1">The sequence shown here is derived from an EMBL/GenBank/DDBJ whole genome shotgun (WGS) entry which is preliminary data.</text>
</comment>
<sequence length="24" mass="2859">MPYSFCHPSVESVVKQFWNPNQPH</sequence>
<reference evidence="1 2" key="1">
    <citation type="journal article" date="2019" name="Genome Biol. Evol.">
        <title>Insights into the evolution of the New World diploid cottons (Gossypium, subgenus Houzingenia) based on genome sequencing.</title>
        <authorList>
            <person name="Grover C.E."/>
            <person name="Arick M.A. 2nd"/>
            <person name="Thrash A."/>
            <person name="Conover J.L."/>
            <person name="Sanders W.S."/>
            <person name="Peterson D.G."/>
            <person name="Frelichowski J.E."/>
            <person name="Scheffler J.A."/>
            <person name="Scheffler B.E."/>
            <person name="Wendel J.F."/>
        </authorList>
    </citation>
    <scope>NUCLEOTIDE SEQUENCE [LARGE SCALE GENOMIC DNA]</scope>
    <source>
        <strain evidence="1">0</strain>
        <tissue evidence="1">Leaf</tissue>
    </source>
</reference>
<dbReference type="Proteomes" id="UP000593560">
    <property type="component" value="Unassembled WGS sequence"/>
</dbReference>
<organism evidence="1 2">
    <name type="scientific">Gossypium harknessii</name>
    <dbReference type="NCBI Taxonomy" id="34285"/>
    <lineage>
        <taxon>Eukaryota</taxon>
        <taxon>Viridiplantae</taxon>
        <taxon>Streptophyta</taxon>
        <taxon>Embryophyta</taxon>
        <taxon>Tracheophyta</taxon>
        <taxon>Spermatophyta</taxon>
        <taxon>Magnoliopsida</taxon>
        <taxon>eudicotyledons</taxon>
        <taxon>Gunneridae</taxon>
        <taxon>Pentapetalae</taxon>
        <taxon>rosids</taxon>
        <taxon>malvids</taxon>
        <taxon>Malvales</taxon>
        <taxon>Malvaceae</taxon>
        <taxon>Malvoideae</taxon>
        <taxon>Gossypium</taxon>
    </lineage>
</organism>
<keyword evidence="2" id="KW-1185">Reference proteome</keyword>
<protein>
    <submittedName>
        <fullName evidence="1">Uncharacterized protein</fullName>
    </submittedName>
</protein>
<evidence type="ECO:0000313" key="1">
    <source>
        <dbReference type="EMBL" id="MBA0813000.1"/>
    </source>
</evidence>
<dbReference type="AlphaFoldDB" id="A0A7J9HT15"/>